<dbReference type="OrthoDB" id="7275351at2"/>
<dbReference type="EMBL" id="BJVA01000006">
    <property type="protein sequence ID" value="GEK96210.1"/>
    <property type="molecule type" value="Genomic_DNA"/>
</dbReference>
<comment type="caution">
    <text evidence="1">The sequence shown here is derived from an EMBL/GenBank/DDBJ whole genome shotgun (WGS) entry which is preliminary data.</text>
</comment>
<sequence length="157" mass="17303">MKMLPALRRAATEDRMTSSGNALIPLTLLSDPAEWSRERRRDALLIGDPGVDGGWGDVVDSPAVSPFMNRHVAGCLCCTRDPVAMVLAQVFQDRVVGRRPFFREVAVLTGVGDLVAVWQQLENDVLVRARYRLVPGRVFQIGSMLLGDFGITGRHDD</sequence>
<protein>
    <submittedName>
        <fullName evidence="1">Uncharacterized protein</fullName>
    </submittedName>
</protein>
<name>A0A511B6W8_9PROT</name>
<accession>A0A511B6W8</accession>
<proteinExistence type="predicted"/>
<gene>
    <name evidence="1" type="ORF">GKA01_14070</name>
</gene>
<dbReference type="AlphaFoldDB" id="A0A511B6W8"/>
<dbReference type="Proteomes" id="UP000321079">
    <property type="component" value="Unassembled WGS sequence"/>
</dbReference>
<organism evidence="1 2">
    <name type="scientific">Gluconobacter kanchanaburiensis NBRC 103587</name>
    <dbReference type="NCBI Taxonomy" id="1307948"/>
    <lineage>
        <taxon>Bacteria</taxon>
        <taxon>Pseudomonadati</taxon>
        <taxon>Pseudomonadota</taxon>
        <taxon>Alphaproteobacteria</taxon>
        <taxon>Acetobacterales</taxon>
        <taxon>Acetobacteraceae</taxon>
        <taxon>Gluconobacter</taxon>
    </lineage>
</organism>
<keyword evidence="2" id="KW-1185">Reference proteome</keyword>
<dbReference type="RefSeq" id="WP_146860622.1">
    <property type="nucleotide sequence ID" value="NZ_BARK01000019.1"/>
</dbReference>
<evidence type="ECO:0000313" key="2">
    <source>
        <dbReference type="Proteomes" id="UP000321079"/>
    </source>
</evidence>
<evidence type="ECO:0000313" key="1">
    <source>
        <dbReference type="EMBL" id="GEK96210.1"/>
    </source>
</evidence>
<reference evidence="1 2" key="1">
    <citation type="submission" date="2019-07" db="EMBL/GenBank/DDBJ databases">
        <title>Whole genome shotgun sequence of Gluconobacter kanchanaburiensis NBRC 103587.</title>
        <authorList>
            <person name="Hosoyama A."/>
            <person name="Uohara A."/>
            <person name="Ohji S."/>
            <person name="Ichikawa N."/>
        </authorList>
    </citation>
    <scope>NUCLEOTIDE SEQUENCE [LARGE SCALE GENOMIC DNA]</scope>
    <source>
        <strain evidence="1 2">NBRC 103587</strain>
    </source>
</reference>